<name>A0ACB9FHZ7_ARCLA</name>
<evidence type="ECO:0000313" key="2">
    <source>
        <dbReference type="Proteomes" id="UP001055879"/>
    </source>
</evidence>
<keyword evidence="2" id="KW-1185">Reference proteome</keyword>
<protein>
    <submittedName>
        <fullName evidence="1">Uncharacterized protein</fullName>
    </submittedName>
</protein>
<comment type="caution">
    <text evidence="1">The sequence shown here is derived from an EMBL/GenBank/DDBJ whole genome shotgun (WGS) entry which is preliminary data.</text>
</comment>
<sequence length="114" mass="13319">MGDLEYRKQRFLFWVQGLSTPSDGGVNFRFIPYALNAWQGTLHVAFTDWLWKSDFGRHAFGRIMNSVVDRVVVTSRLLFVQQLRLRFSYEHLLTRDLSSEITLLFTSELSAITE</sequence>
<gene>
    <name evidence="1" type="ORF">L6452_02112</name>
</gene>
<proteinExistence type="predicted"/>
<dbReference type="Proteomes" id="UP001055879">
    <property type="component" value="Linkage Group LG01"/>
</dbReference>
<reference evidence="2" key="1">
    <citation type="journal article" date="2022" name="Mol. Ecol. Resour.">
        <title>The genomes of chicory, endive, great burdock and yacon provide insights into Asteraceae palaeo-polyploidization history and plant inulin production.</title>
        <authorList>
            <person name="Fan W."/>
            <person name="Wang S."/>
            <person name="Wang H."/>
            <person name="Wang A."/>
            <person name="Jiang F."/>
            <person name="Liu H."/>
            <person name="Zhao H."/>
            <person name="Xu D."/>
            <person name="Zhang Y."/>
        </authorList>
    </citation>
    <scope>NUCLEOTIDE SEQUENCE [LARGE SCALE GENOMIC DNA]</scope>
    <source>
        <strain evidence="2">cv. Niubang</strain>
    </source>
</reference>
<reference evidence="1 2" key="2">
    <citation type="journal article" date="2022" name="Mol. Ecol. Resour.">
        <title>The genomes of chicory, endive, great burdock and yacon provide insights into Asteraceae paleo-polyploidization history and plant inulin production.</title>
        <authorList>
            <person name="Fan W."/>
            <person name="Wang S."/>
            <person name="Wang H."/>
            <person name="Wang A."/>
            <person name="Jiang F."/>
            <person name="Liu H."/>
            <person name="Zhao H."/>
            <person name="Xu D."/>
            <person name="Zhang Y."/>
        </authorList>
    </citation>
    <scope>NUCLEOTIDE SEQUENCE [LARGE SCALE GENOMIC DNA]</scope>
    <source>
        <strain evidence="2">cv. Niubang</strain>
    </source>
</reference>
<organism evidence="1 2">
    <name type="scientific">Arctium lappa</name>
    <name type="common">Greater burdock</name>
    <name type="synonym">Lappa major</name>
    <dbReference type="NCBI Taxonomy" id="4217"/>
    <lineage>
        <taxon>Eukaryota</taxon>
        <taxon>Viridiplantae</taxon>
        <taxon>Streptophyta</taxon>
        <taxon>Embryophyta</taxon>
        <taxon>Tracheophyta</taxon>
        <taxon>Spermatophyta</taxon>
        <taxon>Magnoliopsida</taxon>
        <taxon>eudicotyledons</taxon>
        <taxon>Gunneridae</taxon>
        <taxon>Pentapetalae</taxon>
        <taxon>asterids</taxon>
        <taxon>campanulids</taxon>
        <taxon>Asterales</taxon>
        <taxon>Asteraceae</taxon>
        <taxon>Carduoideae</taxon>
        <taxon>Cardueae</taxon>
        <taxon>Arctiinae</taxon>
        <taxon>Arctium</taxon>
    </lineage>
</organism>
<accession>A0ACB9FHZ7</accession>
<dbReference type="EMBL" id="CM042047">
    <property type="protein sequence ID" value="KAI3770964.1"/>
    <property type="molecule type" value="Genomic_DNA"/>
</dbReference>
<evidence type="ECO:0000313" key="1">
    <source>
        <dbReference type="EMBL" id="KAI3770964.1"/>
    </source>
</evidence>